<dbReference type="Gene3D" id="1.10.510.10">
    <property type="entry name" value="Transferase(Phosphotransferase) domain 1"/>
    <property type="match status" value="2"/>
</dbReference>
<keyword evidence="6" id="KW-0677">Repeat</keyword>
<evidence type="ECO:0000259" key="15">
    <source>
        <dbReference type="PROSITE" id="PS50835"/>
    </source>
</evidence>
<sequence length="2173" mass="247474">MLASEESLDSLFEAQATINNTTINFEEDLSAINRPYYDMLTCKVTPRMPIDPPELIDDGSDVAWLVWKPASVPTTTEIAMTKPISYSIEMKRPPSSEWVTIISNLLTTKNQVAQLLPDQNYSFRVRCHNEFGAGDASLPVNLHRAATNGLSEDYDHPETNDNGEEEIDWINFDGEKVPPRLPLDRPLIQDVTENSLTLRWFSARTPAYGKLSPIKYTVEVKEQWAKAWHPLITDLTENKFHVKDIHPQQSYAFRVKAENEFGETEPTMTATLIRNTQSPTPSTSMEEEKVEKLLLPSVTFNDPMVMISPPRAPKGRPKITEESGSSLILSWKPARVPSYAKNCCITYVIEIREPPALQWNSVASGITETTHTLSDLNSEQDYMFRVRAANEFGTSDPSLPATLHREIDYLKQLQRQLSTESSILMSPDLLSPDDASSFFDSEFKTPQTPEFLTPEGVPQYATECSNGKIELKIQSYPAPKASWYFKDNKIEHGDRYSSSVKVDGTVTLEFPNMSWEDCGDYKCYVENEVGFACQTVTLHLAEPPTITKPLQDIFLVSGSCGSLNCHIDGIPYPCVYWSKNRQPLIETSKVHVQYESPGQWSLVFDDANINDAGTYECFAENEGGKTFTMAEIEVSESTPVPSYILFCESRVENYYYILEEIGRGRHGIIRRVIEKSTGKEFAGKFLTLSDPKEKEFFQTELECLRVLDHPHIMKIHEAYETVKSYVLITELIHGTELIEHILTTYNWTETDAAYYIHQLLLALEELRIRGVAHLDIKPGNIIYEEKTDKIKLIDFGFAKKIHNVPLKLNYGTPEFASPEVVCSEVISESTDLWSLGVLTYILLSGISPFHCESVSETLNKIESCEWHFDEEAFKHISDEAKDFITSLLKKEPLFRLEIDECLSHPWIELAQRKGEGNRLELKNLEMFHQRDLAMRKSSAIVKTARLESLTKMEVVIPSAPTLKPEIDPETNKVIYPDSREYGEFLDSETRFDWNKRFEPRSESEYSLRTRMYTELKSQEGETGENENEIGAEEDEEIRIKARTKRRLSELDIEHDKIVQMEKEVEWVIASSEIRNERQIAREKEGQVYVMERKPSVGMPKEGYRPIFRAKLTDQVVRDGENVTFMCLIRGRPSVSVAWYKDEEYLTQNNRIRVSLSEDGVSSLTLISAKSYDVGVYKCVARNKMGRTTCRAKLLIGDVTSRPQRPIAVAVSDREILLVWDPPQYDGESPVIFYRVYCKKAEDYQWRKSMKTTNECALIGNLTPETDYVFKISCQNKFGLSPYSYASNIITTKKESCKVLELHKHPDYSQMLCINADIISSLNRSQGPANVVEYYRDRDDEVMNFDPAEQYTFLEQITRGAFRQWKLCRSKRTEELYYAKITPYETLTDEIMNEFNLLVTVQHVNVITVIGAFLLNNIHTVIFEYVDSENIVDHLSSRCSYTEEDVARIITQLLDALQYLHFLCIIHLNLQPENILLGRMCPILKLKDFTLAQKIVTPIGKHVPQCGSPEFMSPEVVVREPAGVAADVWGVGVISTLLLSGETPFVGNTEEETLANIAYNRFDGSNMYENISKEALKFISKTIKRIPGNRMTVDDCLEHKWLQLSSDMTKMRKENVFMSLKLREFAKQYEEQRGSSSRLSPIASGLNDIPERKFKLPTDSEIKENKKYGWTSELYEAKSKEKTYDKYATANYAKSLSRNLNSLSSTSETDMDLNSNWKSKYSQHQSYTDTKMSGYKQRSTEDFSYKKEIDLPRQQRTIDNLRQNKTSDSLRQNKTTDSLRQNKTTDSLRQNKSFTDDLPIYSAKPRENIIGSQKSSKTSMAMSKDTSSMQKSQATDYKSLLEESRAAVQESRKYIGASAKSALAGTSERMKYSSSLSTDEGLGIKEESRKLATASKTDMRKELSIDNDYYMTSEMKGLNKSYKSVTKETLPSSDLSASITKKMSNSISSSREASFEVDETKDILSSIRGKQSSFDLKESTLTREKQESFSTTIESKSLMKEKNLYSVTNETNLLSEKAQPIVDREKPFHTATMESSAMMQERQAYSSKDESAFMSHGAQFQTGAIETKSMRQEIQTVTASKEYNSQLQEQKQYSNVASISDQSAVTKTASSSSFQNSNIASSNSREHHLMANASETVETMSRMSNQEVKISSNAESYTGEEMTVSQTENIIQKK</sequence>
<keyword evidence="4" id="KW-0723">Serine/threonine-protein kinase</keyword>
<evidence type="ECO:0000259" key="16">
    <source>
        <dbReference type="PROSITE" id="PS50853"/>
    </source>
</evidence>
<feature type="compositionally biased region" description="Low complexity" evidence="13">
    <location>
        <begin position="2109"/>
        <end position="2122"/>
    </location>
</feature>
<dbReference type="PROSITE" id="PS50011">
    <property type="entry name" value="PROTEIN_KINASE_DOM"/>
    <property type="match status" value="2"/>
</dbReference>
<protein>
    <submittedName>
        <fullName evidence="17">Uncharacterized protein</fullName>
    </submittedName>
</protein>
<dbReference type="FunFam" id="2.60.40.10:FF:000032">
    <property type="entry name" value="palladin isoform X1"/>
    <property type="match status" value="1"/>
</dbReference>
<feature type="domain" description="Fibronectin type-III" evidence="16">
    <location>
        <begin position="182"/>
        <end position="279"/>
    </location>
</feature>
<dbReference type="InterPro" id="IPR000719">
    <property type="entry name" value="Prot_kinase_dom"/>
</dbReference>
<evidence type="ECO:0000256" key="7">
    <source>
        <dbReference type="ARBA" id="ARBA00022741"/>
    </source>
</evidence>
<dbReference type="GO" id="GO:0005524">
    <property type="term" value="F:ATP binding"/>
    <property type="evidence" value="ECO:0007669"/>
    <property type="project" value="UniProtKB-UniRule"/>
</dbReference>
<keyword evidence="3" id="KW-0963">Cytoplasm</keyword>
<dbReference type="InterPro" id="IPR003598">
    <property type="entry name" value="Ig_sub2"/>
</dbReference>
<dbReference type="InterPro" id="IPR007110">
    <property type="entry name" value="Ig-like_dom"/>
</dbReference>
<feature type="domain" description="Protein kinase" evidence="14">
    <location>
        <begin position="655"/>
        <end position="907"/>
    </location>
</feature>
<dbReference type="Pfam" id="PF07679">
    <property type="entry name" value="I-set"/>
    <property type="match status" value="3"/>
</dbReference>
<dbReference type="SMART" id="SM00408">
    <property type="entry name" value="IGc2"/>
    <property type="match status" value="3"/>
</dbReference>
<dbReference type="Pfam" id="PF00041">
    <property type="entry name" value="fn3"/>
    <property type="match status" value="3"/>
</dbReference>
<dbReference type="KEGG" id="obi:106873108"/>
<dbReference type="InterPro" id="IPR008271">
    <property type="entry name" value="Ser/Thr_kinase_AS"/>
</dbReference>
<dbReference type="SUPFAM" id="SSF56112">
    <property type="entry name" value="Protein kinase-like (PK-like)"/>
    <property type="match status" value="2"/>
</dbReference>
<comment type="similarity">
    <text evidence="2">Belongs to the protein kinase superfamily. CAMK Ser/Thr protein kinase family.</text>
</comment>
<dbReference type="SMART" id="SM00060">
    <property type="entry name" value="FN3"/>
    <property type="match status" value="4"/>
</dbReference>
<keyword evidence="9 12" id="KW-0067">ATP-binding</keyword>
<dbReference type="SUPFAM" id="SSF48726">
    <property type="entry name" value="Immunoglobulin"/>
    <property type="match status" value="3"/>
</dbReference>
<dbReference type="InterPro" id="IPR011009">
    <property type="entry name" value="Kinase-like_dom_sf"/>
</dbReference>
<feature type="binding site" evidence="12">
    <location>
        <position position="684"/>
    </location>
    <ligand>
        <name>ATP</name>
        <dbReference type="ChEBI" id="CHEBI:30616"/>
    </ligand>
</feature>
<name>A0A0L8H4A9_OCTBM</name>
<feature type="region of interest" description="Disordered" evidence="13">
    <location>
        <begin position="1702"/>
        <end position="1792"/>
    </location>
</feature>
<keyword evidence="11" id="KW-0393">Immunoglobulin domain</keyword>
<feature type="domain" description="Fibronectin type-III" evidence="16">
    <location>
        <begin position="309"/>
        <end position="408"/>
    </location>
</feature>
<evidence type="ECO:0000256" key="2">
    <source>
        <dbReference type="ARBA" id="ARBA00006692"/>
    </source>
</evidence>
<dbReference type="PANTHER" id="PTHR24342">
    <property type="entry name" value="SERINE/THREONINE-PROTEIN KINASE 17"/>
    <property type="match status" value="1"/>
</dbReference>
<evidence type="ECO:0000313" key="17">
    <source>
        <dbReference type="EMBL" id="KOF83610.1"/>
    </source>
</evidence>
<dbReference type="GO" id="GO:0035556">
    <property type="term" value="P:intracellular signal transduction"/>
    <property type="evidence" value="ECO:0007669"/>
    <property type="project" value="TreeGrafter"/>
</dbReference>
<feature type="domain" description="Protein kinase" evidence="14">
    <location>
        <begin position="1350"/>
        <end position="1601"/>
    </location>
</feature>
<dbReference type="CDD" id="cd00096">
    <property type="entry name" value="Ig"/>
    <property type="match status" value="1"/>
</dbReference>
<dbReference type="PROSITE" id="PS50853">
    <property type="entry name" value="FN3"/>
    <property type="match status" value="4"/>
</dbReference>
<dbReference type="InterPro" id="IPR003599">
    <property type="entry name" value="Ig_sub"/>
</dbReference>
<dbReference type="InterPro" id="IPR017441">
    <property type="entry name" value="Protein_kinase_ATP_BS"/>
</dbReference>
<dbReference type="InterPro" id="IPR013783">
    <property type="entry name" value="Ig-like_fold"/>
</dbReference>
<feature type="compositionally biased region" description="Polar residues" evidence="13">
    <location>
        <begin position="2162"/>
        <end position="2173"/>
    </location>
</feature>
<feature type="region of interest" description="Disordered" evidence="13">
    <location>
        <begin position="1810"/>
        <end position="1836"/>
    </location>
</feature>
<dbReference type="PROSITE" id="PS50835">
    <property type="entry name" value="IG_LIKE"/>
    <property type="match status" value="3"/>
</dbReference>
<dbReference type="Gene3D" id="3.30.200.20">
    <property type="entry name" value="Phosphorylase Kinase, domain 1"/>
    <property type="match status" value="1"/>
</dbReference>
<dbReference type="STRING" id="37653.A0A0L8H4A9"/>
<feature type="compositionally biased region" description="Polar residues" evidence="13">
    <location>
        <begin position="1753"/>
        <end position="1792"/>
    </location>
</feature>
<dbReference type="SUPFAM" id="SSF49265">
    <property type="entry name" value="Fibronectin type III"/>
    <property type="match status" value="3"/>
</dbReference>
<dbReference type="SMART" id="SM00220">
    <property type="entry name" value="S_TKc"/>
    <property type="match status" value="2"/>
</dbReference>
<evidence type="ECO:0000256" key="12">
    <source>
        <dbReference type="PROSITE-ProRule" id="PRU10141"/>
    </source>
</evidence>
<dbReference type="CDD" id="cd00063">
    <property type="entry name" value="FN3"/>
    <property type="match status" value="4"/>
</dbReference>
<accession>A0A0L8H4A9</accession>
<dbReference type="InterPro" id="IPR003961">
    <property type="entry name" value="FN3_dom"/>
</dbReference>
<dbReference type="GO" id="GO:0004674">
    <property type="term" value="F:protein serine/threonine kinase activity"/>
    <property type="evidence" value="ECO:0007669"/>
    <property type="project" value="UniProtKB-KW"/>
</dbReference>
<dbReference type="SMART" id="SM00409">
    <property type="entry name" value="IG"/>
    <property type="match status" value="3"/>
</dbReference>
<dbReference type="PANTHER" id="PTHR24342:SF20">
    <property type="entry name" value="MYOSIN LIGHT CHAIN KINASE, SMOOTH MUSCLE"/>
    <property type="match status" value="1"/>
</dbReference>
<dbReference type="GO" id="GO:0005737">
    <property type="term" value="C:cytoplasm"/>
    <property type="evidence" value="ECO:0007669"/>
    <property type="project" value="UniProtKB-SubCell"/>
</dbReference>
<feature type="region of interest" description="Disordered" evidence="13">
    <location>
        <begin position="2150"/>
        <end position="2173"/>
    </location>
</feature>
<evidence type="ECO:0000256" key="13">
    <source>
        <dbReference type="SAM" id="MobiDB-lite"/>
    </source>
</evidence>
<evidence type="ECO:0000256" key="5">
    <source>
        <dbReference type="ARBA" id="ARBA00022679"/>
    </source>
</evidence>
<feature type="compositionally biased region" description="Polar residues" evidence="13">
    <location>
        <begin position="1711"/>
        <end position="1730"/>
    </location>
</feature>
<dbReference type="EMBL" id="KQ419414">
    <property type="protein sequence ID" value="KOF83610.1"/>
    <property type="molecule type" value="Genomic_DNA"/>
</dbReference>
<dbReference type="InterPro" id="IPR013098">
    <property type="entry name" value="Ig_I-set"/>
</dbReference>
<evidence type="ECO:0000256" key="1">
    <source>
        <dbReference type="ARBA" id="ARBA00004496"/>
    </source>
</evidence>
<evidence type="ECO:0000256" key="9">
    <source>
        <dbReference type="ARBA" id="ARBA00022840"/>
    </source>
</evidence>
<dbReference type="PROSITE" id="PS00107">
    <property type="entry name" value="PROTEIN_KINASE_ATP"/>
    <property type="match status" value="1"/>
</dbReference>
<feature type="region of interest" description="Disordered" evidence="13">
    <location>
        <begin position="2106"/>
        <end position="2130"/>
    </location>
</feature>
<feature type="domain" description="Fibronectin type-III" evidence="16">
    <location>
        <begin position="1201"/>
        <end position="1294"/>
    </location>
</feature>
<dbReference type="Pfam" id="PF00069">
    <property type="entry name" value="Pkinase"/>
    <property type="match status" value="2"/>
</dbReference>
<keyword evidence="8" id="KW-0418">Kinase</keyword>
<evidence type="ECO:0000256" key="11">
    <source>
        <dbReference type="ARBA" id="ARBA00023319"/>
    </source>
</evidence>
<evidence type="ECO:0000256" key="10">
    <source>
        <dbReference type="ARBA" id="ARBA00023157"/>
    </source>
</evidence>
<keyword evidence="5" id="KW-0808">Transferase</keyword>
<feature type="domain" description="Fibronectin type-III" evidence="16">
    <location>
        <begin position="49"/>
        <end position="147"/>
    </location>
</feature>
<dbReference type="FunFam" id="2.60.40.10:FF:000425">
    <property type="entry name" value="Myosin light chain kinase"/>
    <property type="match status" value="1"/>
</dbReference>
<evidence type="ECO:0000256" key="6">
    <source>
        <dbReference type="ARBA" id="ARBA00022737"/>
    </source>
</evidence>
<feature type="compositionally biased region" description="Basic and acidic residues" evidence="13">
    <location>
        <begin position="1737"/>
        <end position="1752"/>
    </location>
</feature>
<dbReference type="Gene3D" id="2.60.40.10">
    <property type="entry name" value="Immunoglobulins"/>
    <property type="match status" value="7"/>
</dbReference>
<dbReference type="InterPro" id="IPR036116">
    <property type="entry name" value="FN3_sf"/>
</dbReference>
<organism evidence="17">
    <name type="scientific">Octopus bimaculoides</name>
    <name type="common">California two-spotted octopus</name>
    <dbReference type="NCBI Taxonomy" id="37653"/>
    <lineage>
        <taxon>Eukaryota</taxon>
        <taxon>Metazoa</taxon>
        <taxon>Spiralia</taxon>
        <taxon>Lophotrochozoa</taxon>
        <taxon>Mollusca</taxon>
        <taxon>Cephalopoda</taxon>
        <taxon>Coleoidea</taxon>
        <taxon>Octopodiformes</taxon>
        <taxon>Octopoda</taxon>
        <taxon>Incirrata</taxon>
        <taxon>Octopodidae</taxon>
        <taxon>Octopus</taxon>
    </lineage>
</organism>
<evidence type="ECO:0000259" key="14">
    <source>
        <dbReference type="PROSITE" id="PS50011"/>
    </source>
</evidence>
<dbReference type="GO" id="GO:0005634">
    <property type="term" value="C:nucleus"/>
    <property type="evidence" value="ECO:0007669"/>
    <property type="project" value="TreeGrafter"/>
</dbReference>
<dbReference type="GO" id="GO:0043065">
    <property type="term" value="P:positive regulation of apoptotic process"/>
    <property type="evidence" value="ECO:0007669"/>
    <property type="project" value="TreeGrafter"/>
</dbReference>
<feature type="domain" description="Ig-like" evidence="15">
    <location>
        <begin position="1105"/>
        <end position="1194"/>
    </location>
</feature>
<feature type="domain" description="Ig-like" evidence="15">
    <location>
        <begin position="446"/>
        <end position="539"/>
    </location>
</feature>
<keyword evidence="7 12" id="KW-0547">Nucleotide-binding</keyword>
<evidence type="ECO:0000256" key="3">
    <source>
        <dbReference type="ARBA" id="ARBA00022490"/>
    </source>
</evidence>
<keyword evidence="10" id="KW-1015">Disulfide bond</keyword>
<evidence type="ECO:0000256" key="8">
    <source>
        <dbReference type="ARBA" id="ARBA00022777"/>
    </source>
</evidence>
<dbReference type="PROSITE" id="PS00108">
    <property type="entry name" value="PROTEIN_KINASE_ST"/>
    <property type="match status" value="1"/>
</dbReference>
<dbReference type="InterPro" id="IPR036179">
    <property type="entry name" value="Ig-like_dom_sf"/>
</dbReference>
<proteinExistence type="inferred from homology"/>
<reference evidence="17" key="1">
    <citation type="submission" date="2015-07" db="EMBL/GenBank/DDBJ databases">
        <title>MeaNS - Measles Nucleotide Surveillance Program.</title>
        <authorList>
            <person name="Tran T."/>
            <person name="Druce J."/>
        </authorList>
    </citation>
    <scope>NUCLEOTIDE SEQUENCE</scope>
    <source>
        <strain evidence="17">UCB-OBI-ISO-001</strain>
        <tissue evidence="17">Gonad</tissue>
    </source>
</reference>
<comment type="subcellular location">
    <subcellularLocation>
        <location evidence="1">Cytoplasm</location>
    </subcellularLocation>
</comment>
<gene>
    <name evidence="17" type="ORF">OCBIM_22023451mg</name>
</gene>
<dbReference type="OrthoDB" id="2570713at2759"/>
<feature type="compositionally biased region" description="Polar residues" evidence="13">
    <location>
        <begin position="1810"/>
        <end position="1835"/>
    </location>
</feature>
<feature type="domain" description="Ig-like" evidence="15">
    <location>
        <begin position="544"/>
        <end position="635"/>
    </location>
</feature>
<evidence type="ECO:0000256" key="4">
    <source>
        <dbReference type="ARBA" id="ARBA00022527"/>
    </source>
</evidence>